<dbReference type="Proteomes" id="UP001283361">
    <property type="component" value="Unassembled WGS sequence"/>
</dbReference>
<organism evidence="1 2">
    <name type="scientific">Elysia crispata</name>
    <name type="common">lettuce slug</name>
    <dbReference type="NCBI Taxonomy" id="231223"/>
    <lineage>
        <taxon>Eukaryota</taxon>
        <taxon>Metazoa</taxon>
        <taxon>Spiralia</taxon>
        <taxon>Lophotrochozoa</taxon>
        <taxon>Mollusca</taxon>
        <taxon>Gastropoda</taxon>
        <taxon>Heterobranchia</taxon>
        <taxon>Euthyneura</taxon>
        <taxon>Panpulmonata</taxon>
        <taxon>Sacoglossa</taxon>
        <taxon>Placobranchoidea</taxon>
        <taxon>Plakobranchidae</taxon>
        <taxon>Elysia</taxon>
    </lineage>
</organism>
<gene>
    <name evidence="1" type="ORF">RRG08_052882</name>
</gene>
<dbReference type="AlphaFoldDB" id="A0AAE0ZE40"/>
<dbReference type="EMBL" id="JAWDGP010004109">
    <property type="protein sequence ID" value="KAK3767739.1"/>
    <property type="molecule type" value="Genomic_DNA"/>
</dbReference>
<proteinExistence type="predicted"/>
<protein>
    <submittedName>
        <fullName evidence="1">Uncharacterized protein</fullName>
    </submittedName>
</protein>
<evidence type="ECO:0000313" key="1">
    <source>
        <dbReference type="EMBL" id="KAK3767739.1"/>
    </source>
</evidence>
<comment type="caution">
    <text evidence="1">The sequence shown here is derived from an EMBL/GenBank/DDBJ whole genome shotgun (WGS) entry which is preliminary data.</text>
</comment>
<keyword evidence="2" id="KW-1185">Reference proteome</keyword>
<reference evidence="1" key="1">
    <citation type="journal article" date="2023" name="G3 (Bethesda)">
        <title>A reference genome for the long-term kleptoplast-retaining sea slug Elysia crispata morphotype clarki.</title>
        <authorList>
            <person name="Eastman K.E."/>
            <person name="Pendleton A.L."/>
            <person name="Shaikh M.A."/>
            <person name="Suttiyut T."/>
            <person name="Ogas R."/>
            <person name="Tomko P."/>
            <person name="Gavelis G."/>
            <person name="Widhalm J.R."/>
            <person name="Wisecaver J.H."/>
        </authorList>
    </citation>
    <scope>NUCLEOTIDE SEQUENCE</scope>
    <source>
        <strain evidence="1">ECLA1</strain>
    </source>
</reference>
<name>A0AAE0ZE40_9GAST</name>
<evidence type="ECO:0000313" key="2">
    <source>
        <dbReference type="Proteomes" id="UP001283361"/>
    </source>
</evidence>
<sequence>MFSFFILRVRHFGRFKHSTTIFTKTSGRHKELFGCSAFSDRVQGRDAHPKPCIRSKVSNVDVMTFFHQFSHSGVCGVCGVQLAIKSRVMSHL</sequence>
<accession>A0AAE0ZE40</accession>